<evidence type="ECO:0000313" key="3">
    <source>
        <dbReference type="WBParaSite" id="nRc.2.0.1.t38950-RA"/>
    </source>
</evidence>
<proteinExistence type="predicted"/>
<evidence type="ECO:0000256" key="1">
    <source>
        <dbReference type="SAM" id="MobiDB-lite"/>
    </source>
</evidence>
<feature type="compositionally biased region" description="Basic residues" evidence="1">
    <location>
        <begin position="69"/>
        <end position="79"/>
    </location>
</feature>
<keyword evidence="2" id="KW-1185">Reference proteome</keyword>
<feature type="region of interest" description="Disordered" evidence="1">
    <location>
        <begin position="50"/>
        <end position="86"/>
    </location>
</feature>
<sequence length="86" mass="9514">MHNKQKRESPYMGSKAKHGNYQSKTYEVGIVNLLSIVFVSHLGTMGWKNAARSNSAKAVLRSAPGRSVKGLRKKSRQARKSPSSEI</sequence>
<organism evidence="2 3">
    <name type="scientific">Romanomermis culicivorax</name>
    <name type="common">Nematode worm</name>
    <dbReference type="NCBI Taxonomy" id="13658"/>
    <lineage>
        <taxon>Eukaryota</taxon>
        <taxon>Metazoa</taxon>
        <taxon>Ecdysozoa</taxon>
        <taxon>Nematoda</taxon>
        <taxon>Enoplea</taxon>
        <taxon>Dorylaimia</taxon>
        <taxon>Mermithida</taxon>
        <taxon>Mermithoidea</taxon>
        <taxon>Mermithidae</taxon>
        <taxon>Romanomermis</taxon>
    </lineage>
</organism>
<evidence type="ECO:0000313" key="2">
    <source>
        <dbReference type="Proteomes" id="UP000887565"/>
    </source>
</evidence>
<dbReference type="WBParaSite" id="nRc.2.0.1.t38950-RA">
    <property type="protein sequence ID" value="nRc.2.0.1.t38950-RA"/>
    <property type="gene ID" value="nRc.2.0.1.g38950"/>
</dbReference>
<dbReference type="AlphaFoldDB" id="A0A915KJF4"/>
<protein>
    <submittedName>
        <fullName evidence="3">Uncharacterized protein</fullName>
    </submittedName>
</protein>
<dbReference type="Proteomes" id="UP000887565">
    <property type="component" value="Unplaced"/>
</dbReference>
<accession>A0A915KJF4</accession>
<name>A0A915KJF4_ROMCU</name>
<reference evidence="3" key="1">
    <citation type="submission" date="2022-11" db="UniProtKB">
        <authorList>
            <consortium name="WormBaseParasite"/>
        </authorList>
    </citation>
    <scope>IDENTIFICATION</scope>
</reference>